<dbReference type="EMBL" id="GGEC01019291">
    <property type="protein sequence ID" value="MBW99774.1"/>
    <property type="molecule type" value="Transcribed_RNA"/>
</dbReference>
<evidence type="ECO:0000313" key="1">
    <source>
        <dbReference type="EMBL" id="MBW99774.1"/>
    </source>
</evidence>
<proteinExistence type="predicted"/>
<reference evidence="1" key="1">
    <citation type="submission" date="2018-02" db="EMBL/GenBank/DDBJ databases">
        <title>Rhizophora mucronata_Transcriptome.</title>
        <authorList>
            <person name="Meera S.P."/>
            <person name="Sreeshan A."/>
            <person name="Augustine A."/>
        </authorList>
    </citation>
    <scope>NUCLEOTIDE SEQUENCE</scope>
    <source>
        <tissue evidence="1">Leaf</tissue>
    </source>
</reference>
<sequence length="74" mass="8239">MALPANATCITHPIVGMVLMIPFCREVSSQFSMSFSLTEMKAMATGHDPFGNRDIFDTILVTNCKCRLPFTHFP</sequence>
<dbReference type="AlphaFoldDB" id="A0A2P2K220"/>
<accession>A0A2P2K220</accession>
<name>A0A2P2K220_RHIMU</name>
<protein>
    <submittedName>
        <fullName evidence="1">Uncharacterized protein</fullName>
    </submittedName>
</protein>
<organism evidence="1">
    <name type="scientific">Rhizophora mucronata</name>
    <name type="common">Asiatic mangrove</name>
    <dbReference type="NCBI Taxonomy" id="61149"/>
    <lineage>
        <taxon>Eukaryota</taxon>
        <taxon>Viridiplantae</taxon>
        <taxon>Streptophyta</taxon>
        <taxon>Embryophyta</taxon>
        <taxon>Tracheophyta</taxon>
        <taxon>Spermatophyta</taxon>
        <taxon>Magnoliopsida</taxon>
        <taxon>eudicotyledons</taxon>
        <taxon>Gunneridae</taxon>
        <taxon>Pentapetalae</taxon>
        <taxon>rosids</taxon>
        <taxon>fabids</taxon>
        <taxon>Malpighiales</taxon>
        <taxon>Rhizophoraceae</taxon>
        <taxon>Rhizophora</taxon>
    </lineage>
</organism>